<dbReference type="EMBL" id="BJCI01000005">
    <property type="protein sequence ID" value="GCL48947.1"/>
    <property type="molecule type" value="Genomic_DNA"/>
</dbReference>
<organism evidence="1 2">
    <name type="scientific">Microcystis aeruginosa NIES-3804</name>
    <dbReference type="NCBI Taxonomy" id="2517783"/>
    <lineage>
        <taxon>Bacteria</taxon>
        <taxon>Bacillati</taxon>
        <taxon>Cyanobacteriota</taxon>
        <taxon>Cyanophyceae</taxon>
        <taxon>Oscillatoriophycideae</taxon>
        <taxon>Chroococcales</taxon>
        <taxon>Microcystaceae</taxon>
        <taxon>Microcystis</taxon>
    </lineage>
</organism>
<name>A0A6H9GE14_MICAE</name>
<gene>
    <name evidence="1" type="ORF">NIES3804_04980</name>
</gene>
<accession>A0A6H9GE14</accession>
<reference evidence="1 2" key="1">
    <citation type="submission" date="2019-02" db="EMBL/GenBank/DDBJ databases">
        <title>Draft genome sequence of Arthrospira platensis NIES-3804.</title>
        <authorList>
            <person name="Yamaguchi H."/>
            <person name="Suzuki S."/>
            <person name="Kawachi M."/>
        </authorList>
    </citation>
    <scope>NUCLEOTIDE SEQUENCE [LARGE SCALE GENOMIC DNA]</scope>
    <source>
        <strain evidence="1 2">NIES-3804</strain>
    </source>
</reference>
<dbReference type="Proteomes" id="UP000435041">
    <property type="component" value="Unassembled WGS sequence"/>
</dbReference>
<sequence>MEIQNILEEEDREVFMILSQTYLEWKEAVRRQARQEALEEGLQAGLEEERRGMIENLLQVRFGQLDDSFNLVIEGLLSLSPGESSRLLIESAREELFKRFCDLTPQ</sequence>
<protein>
    <submittedName>
        <fullName evidence="1">Uncharacterized protein</fullName>
    </submittedName>
</protein>
<proteinExistence type="predicted"/>
<evidence type="ECO:0000313" key="2">
    <source>
        <dbReference type="Proteomes" id="UP000435041"/>
    </source>
</evidence>
<dbReference type="RefSeq" id="WP_376739845.1">
    <property type="nucleotide sequence ID" value="NZ_BJCI01000005.1"/>
</dbReference>
<evidence type="ECO:0000313" key="1">
    <source>
        <dbReference type="EMBL" id="GCL48947.1"/>
    </source>
</evidence>
<comment type="caution">
    <text evidence="1">The sequence shown here is derived from an EMBL/GenBank/DDBJ whole genome shotgun (WGS) entry which is preliminary data.</text>
</comment>
<dbReference type="AlphaFoldDB" id="A0A6H9GE14"/>